<feature type="region of interest" description="Disordered" evidence="1">
    <location>
        <begin position="48"/>
        <end position="91"/>
    </location>
</feature>
<protein>
    <submittedName>
        <fullName evidence="2">Uncharacterized protein</fullName>
    </submittedName>
</protein>
<evidence type="ECO:0000313" key="2">
    <source>
        <dbReference type="EMBL" id="EWY96195.1"/>
    </source>
</evidence>
<accession>W9IS96</accession>
<sequence>MPGGLDYVRNFQGAGAPPRTQLQFIMTVNFLALGFNFDLGTSGSGSTAAEGLFFGSDSPKSRAMRKQTGSGDLPCLPRPLQKLQGPHGLVN</sequence>
<dbReference type="AlphaFoldDB" id="W9IS96"/>
<dbReference type="HOGENOM" id="CLU_187833_0_0_1"/>
<name>W9IS96_FUSOX</name>
<evidence type="ECO:0000313" key="3">
    <source>
        <dbReference type="Proteomes" id="UP000030753"/>
    </source>
</evidence>
<gene>
    <name evidence="2" type="ORF">FOYG_05003</name>
</gene>
<organism evidence="2 3">
    <name type="scientific">Fusarium oxysporum NRRL 32931</name>
    <dbReference type="NCBI Taxonomy" id="660029"/>
    <lineage>
        <taxon>Eukaryota</taxon>
        <taxon>Fungi</taxon>
        <taxon>Dikarya</taxon>
        <taxon>Ascomycota</taxon>
        <taxon>Pezizomycotina</taxon>
        <taxon>Sordariomycetes</taxon>
        <taxon>Hypocreomycetidae</taxon>
        <taxon>Hypocreales</taxon>
        <taxon>Nectriaceae</taxon>
        <taxon>Fusarium</taxon>
        <taxon>Fusarium oxysporum species complex</taxon>
    </lineage>
</organism>
<dbReference type="EMBL" id="JH717841">
    <property type="protein sequence ID" value="EWY96195.1"/>
    <property type="molecule type" value="Genomic_DNA"/>
</dbReference>
<proteinExistence type="predicted"/>
<reference evidence="2 3" key="1">
    <citation type="submission" date="2011-06" db="EMBL/GenBank/DDBJ databases">
        <title>The Genome Sequence of Fusarium oxysporum FOSC 3-a.</title>
        <authorList>
            <consortium name="The Broad Institute Genome Sequencing Platform"/>
            <person name="Ma L.-J."/>
            <person name="Gale L.R."/>
            <person name="Schwartz D.C."/>
            <person name="Zhou S."/>
            <person name="Corby-Kistler H."/>
            <person name="Young S.K."/>
            <person name="Zeng Q."/>
            <person name="Gargeya S."/>
            <person name="Fitzgerald M."/>
            <person name="Haas B."/>
            <person name="Abouelleil A."/>
            <person name="Alvarado L."/>
            <person name="Arachchi H.M."/>
            <person name="Berlin A."/>
            <person name="Brown A."/>
            <person name="Chapman S.B."/>
            <person name="Chen Z."/>
            <person name="Dunbar C."/>
            <person name="Freedman E."/>
            <person name="Gearin G."/>
            <person name="Gellesch M."/>
            <person name="Goldberg J."/>
            <person name="Griggs A."/>
            <person name="Gujja S."/>
            <person name="Heiman D."/>
            <person name="Howarth C."/>
            <person name="Larson L."/>
            <person name="Lui A."/>
            <person name="MacDonald P.J.P."/>
            <person name="Mehta T."/>
            <person name="Montmayeur A."/>
            <person name="Murphy C."/>
            <person name="Neiman D."/>
            <person name="Pearson M."/>
            <person name="Priest M."/>
            <person name="Roberts A."/>
            <person name="Saif S."/>
            <person name="Shea T."/>
            <person name="Shenoy N."/>
            <person name="Sisk P."/>
            <person name="Stolte C."/>
            <person name="Sykes S."/>
            <person name="Wortman J."/>
            <person name="Nusbaum C."/>
            <person name="Birren B."/>
        </authorList>
    </citation>
    <scope>NUCLEOTIDE SEQUENCE [LARGE SCALE GENOMIC DNA]</scope>
    <source>
        <strain evidence="3">FOSC 3-a</strain>
    </source>
</reference>
<dbReference type="Proteomes" id="UP000030753">
    <property type="component" value="Unassembled WGS sequence"/>
</dbReference>
<evidence type="ECO:0000256" key="1">
    <source>
        <dbReference type="SAM" id="MobiDB-lite"/>
    </source>
</evidence>